<feature type="compositionally biased region" description="Basic and acidic residues" evidence="1">
    <location>
        <begin position="520"/>
        <end position="531"/>
    </location>
</feature>
<name>A0AA39R2L3_9LECA</name>
<dbReference type="Proteomes" id="UP001166286">
    <property type="component" value="Unassembled WGS sequence"/>
</dbReference>
<dbReference type="Gene3D" id="2.170.130.20">
    <property type="entry name" value="LCCL-like domain"/>
    <property type="match status" value="1"/>
</dbReference>
<feature type="compositionally biased region" description="Basic and acidic residues" evidence="1">
    <location>
        <begin position="437"/>
        <end position="451"/>
    </location>
</feature>
<feature type="compositionally biased region" description="Polar residues" evidence="1">
    <location>
        <begin position="532"/>
        <end position="545"/>
    </location>
</feature>
<feature type="compositionally biased region" description="Polar residues" evidence="1">
    <location>
        <begin position="271"/>
        <end position="285"/>
    </location>
</feature>
<dbReference type="InterPro" id="IPR036609">
    <property type="entry name" value="LCCL_sf"/>
</dbReference>
<dbReference type="EMBL" id="JAFEKC020000006">
    <property type="protein sequence ID" value="KAK0513685.1"/>
    <property type="molecule type" value="Genomic_DNA"/>
</dbReference>
<protein>
    <recommendedName>
        <fullName evidence="4">Rxt3-domain-containing protein</fullName>
    </recommendedName>
</protein>
<evidence type="ECO:0000313" key="2">
    <source>
        <dbReference type="EMBL" id="KAK0513685.1"/>
    </source>
</evidence>
<sequence length="1028" mass="113419">MDSRTNTSHSAFSRPLSQPALRDPRHAPIPPPPYTLQAPVRTAQPLNHDPFLPRRNDYDDAWQEQIKPPSQGAFSLGTYAASAPRDALATATENRERVQENSANWRFADGRVDRYRSQSGDGSSHSSLFPPPPSSSSSSSLAFATTSQDPATPQRDLARHQEHRTSSPRMYGATQEVPPPPPPPPPVIGRPMLPPSPQYNARPAMSQVPPPPPPFAGRRELPAPSSSTRPGSSMSILSMLDSGPPPRTSRETATATPLNGTSPPSSYSSTQPLLVSSPTKSSQGNGFLHRSSPDKFRTSQAPTNRPFRAYSGGASQRSYTSIKAGSPDSSRNGPGSATSLSQYSPHSESSAQQELRQQQDRRSSVSGLADRPNSQPNGYRESPAERRSRTEMEALRADIARRELNPPQHRVTSFEFLSRDAQLERQARLEQQAQLERQAEMERQQRLEQDKQSAANDSPRDDRLRSMDYPFLTHTSVFSEPPSSGLRPERGSLAGHALNRSMQSESQPQYSPTKGPLSEESLRRLREERQKSTQQATGYSPSASRNRFFDNGTERQPPLNHNAGGREGNGNVNGGFQPSRASDDGSQSHRNSLATMFDTNKRGRISPLPQAVQGAQGQIRGPSTDPNIKNEFSRLFPGIGSGVGSAGISSGASTPFPPPSPKPNHESENRTPFGSRREMVDLGRSSRDASRVGKRSRRAKDDDELEIFDSRPTNAPTSTRGVRKSRHGHHHHRHHHHHVDDQNGTSSHHHHLHHHYHPDGTKHHHIHSKAPNLHQKSPPRIPLTTIKNDQILERVCNLPRHHLGSVVYSPGLEPPTSKVSIESRLAYATAPYIIPPCEGKENCTLTIRVPKFYLSQKHREQVCLRASLWGTEIYSDDSDPLAAAIHSGWIRGDWGDIADFTMLEMNPTAESKDTEHQSTLSAPPPVPMLPPGKDLHITLLILPTLQQYPSRVNHGIKSRAWGNDHDGMSYRIEKIAWVEEKAERGEKRNGEARRKRLKTMTGSKASGPFIRIGIGKRLGEGKMGTVAA</sequence>
<feature type="region of interest" description="Disordered" evidence="1">
    <location>
        <begin position="982"/>
        <end position="1002"/>
    </location>
</feature>
<feature type="compositionally biased region" description="Polar residues" evidence="1">
    <location>
        <begin position="500"/>
        <end position="512"/>
    </location>
</feature>
<gene>
    <name evidence="2" type="ORF">JMJ35_003407</name>
</gene>
<feature type="compositionally biased region" description="Low complexity" evidence="1">
    <location>
        <begin position="222"/>
        <end position="235"/>
    </location>
</feature>
<evidence type="ECO:0000256" key="1">
    <source>
        <dbReference type="SAM" id="MobiDB-lite"/>
    </source>
</evidence>
<feature type="compositionally biased region" description="Polar residues" evidence="1">
    <location>
        <begin position="711"/>
        <end position="720"/>
    </location>
</feature>
<feature type="compositionally biased region" description="Low complexity" evidence="1">
    <location>
        <begin position="117"/>
        <end position="128"/>
    </location>
</feature>
<evidence type="ECO:0008006" key="4">
    <source>
        <dbReference type="Google" id="ProtNLM"/>
    </source>
</evidence>
<feature type="compositionally biased region" description="Basic and acidic residues" evidence="1">
    <location>
        <begin position="982"/>
        <end position="992"/>
    </location>
</feature>
<proteinExistence type="predicted"/>
<feature type="region of interest" description="Disordered" evidence="1">
    <location>
        <begin position="639"/>
        <end position="782"/>
    </location>
</feature>
<feature type="compositionally biased region" description="Polar residues" evidence="1">
    <location>
        <begin position="473"/>
        <end position="482"/>
    </location>
</feature>
<feature type="compositionally biased region" description="Basic residues" evidence="1">
    <location>
        <begin position="747"/>
        <end position="768"/>
    </location>
</feature>
<dbReference type="InterPro" id="IPR013951">
    <property type="entry name" value="Rxt3"/>
</dbReference>
<feature type="compositionally biased region" description="Polar residues" evidence="1">
    <location>
        <begin position="1"/>
        <end position="11"/>
    </location>
</feature>
<feature type="region of interest" description="Disordered" evidence="1">
    <location>
        <begin position="428"/>
        <end position="605"/>
    </location>
</feature>
<keyword evidence="3" id="KW-1185">Reference proteome</keyword>
<dbReference type="AlphaFoldDB" id="A0AA39R2L3"/>
<feature type="compositionally biased region" description="Low complexity" evidence="1">
    <location>
        <begin position="135"/>
        <end position="147"/>
    </location>
</feature>
<feature type="compositionally biased region" description="Polar residues" evidence="1">
    <location>
        <begin position="313"/>
        <end position="356"/>
    </location>
</feature>
<feature type="compositionally biased region" description="Low complexity" evidence="1">
    <location>
        <begin position="261"/>
        <end position="270"/>
    </location>
</feature>
<dbReference type="Pfam" id="PF08642">
    <property type="entry name" value="Rxt3"/>
    <property type="match status" value="1"/>
</dbReference>
<reference evidence="2" key="1">
    <citation type="submission" date="2023-03" db="EMBL/GenBank/DDBJ databases">
        <title>Complete genome of Cladonia borealis.</title>
        <authorList>
            <person name="Park H."/>
        </authorList>
    </citation>
    <scope>NUCLEOTIDE SEQUENCE</scope>
    <source>
        <strain evidence="2">ANT050790</strain>
    </source>
</reference>
<feature type="compositionally biased region" description="Polar residues" evidence="1">
    <location>
        <begin position="588"/>
        <end position="598"/>
    </location>
</feature>
<comment type="caution">
    <text evidence="2">The sequence shown here is derived from an EMBL/GenBank/DDBJ whole genome shotgun (WGS) entry which is preliminary data.</text>
</comment>
<organism evidence="2 3">
    <name type="scientific">Cladonia borealis</name>
    <dbReference type="NCBI Taxonomy" id="184061"/>
    <lineage>
        <taxon>Eukaryota</taxon>
        <taxon>Fungi</taxon>
        <taxon>Dikarya</taxon>
        <taxon>Ascomycota</taxon>
        <taxon>Pezizomycotina</taxon>
        <taxon>Lecanoromycetes</taxon>
        <taxon>OSLEUM clade</taxon>
        <taxon>Lecanoromycetidae</taxon>
        <taxon>Lecanorales</taxon>
        <taxon>Lecanorineae</taxon>
        <taxon>Cladoniaceae</taxon>
        <taxon>Cladonia</taxon>
    </lineage>
</organism>
<feature type="compositionally biased region" description="Basic and acidic residues" evidence="1">
    <location>
        <begin position="156"/>
        <end position="165"/>
    </location>
</feature>
<feature type="compositionally biased region" description="Basic and acidic residues" evidence="1">
    <location>
        <begin position="663"/>
        <end position="691"/>
    </location>
</feature>
<feature type="compositionally biased region" description="Basic and acidic residues" evidence="1">
    <location>
        <begin position="382"/>
        <end position="392"/>
    </location>
</feature>
<feature type="compositionally biased region" description="Pro residues" evidence="1">
    <location>
        <begin position="177"/>
        <end position="197"/>
    </location>
</feature>
<dbReference type="SUPFAM" id="SSF69848">
    <property type="entry name" value="LCCL domain"/>
    <property type="match status" value="1"/>
</dbReference>
<accession>A0AA39R2L3</accession>
<evidence type="ECO:0000313" key="3">
    <source>
        <dbReference type="Proteomes" id="UP001166286"/>
    </source>
</evidence>
<feature type="region of interest" description="Disordered" evidence="1">
    <location>
        <begin position="1"/>
        <end position="392"/>
    </location>
</feature>
<feature type="compositionally biased region" description="Polar residues" evidence="1">
    <location>
        <begin position="251"/>
        <end position="260"/>
    </location>
</feature>
<feature type="compositionally biased region" description="Basic residues" evidence="1">
    <location>
        <begin position="721"/>
        <end position="737"/>
    </location>
</feature>